<evidence type="ECO:0000313" key="2">
    <source>
        <dbReference type="Proteomes" id="UP000554235"/>
    </source>
</evidence>
<dbReference type="EMBL" id="JAADYS010001445">
    <property type="protein sequence ID" value="KAF4462977.1"/>
    <property type="molecule type" value="Genomic_DNA"/>
</dbReference>
<keyword evidence="2" id="KW-1185">Reference proteome</keyword>
<comment type="caution">
    <text evidence="1">The sequence shown here is derived from an EMBL/GenBank/DDBJ whole genome shotgun (WGS) entry which is preliminary data.</text>
</comment>
<gene>
    <name evidence="1" type="ORF">FALBO_10204</name>
</gene>
<sequence>MPRTDVTFHPDNPLNVHAPLVPQDVRLWVNSALVGGPYLLLATENDCDIDADECFKHKARLRRYGDTHVALTALFAYNQQPMMIPFGRFRKNCAGLVEASSQSRDSIMQRNLQDRPDCKQYFLYNNPKTVKFAILGTSGASSVLPWASRQIHCVHLPTPGRKNLEFYTYLDELTYHDYDKDEDCNFPGPFEYADEQKTEVTLDYDPDREFGTHDSYTHEGFDLCLGAAKGTNLAYALKQTGSRPKTLDLIITEFIEANGLIRFGPSPKKLRDRRRDLTIDHMMAAYGDVLEAGQLTIYLGTDALQPHKYAEFTDPLGQTVEQLGEELAGHFGKQLAIQMIDTSNPRKFTRTGEPISLSPA</sequence>
<proteinExistence type="predicted"/>
<protein>
    <submittedName>
        <fullName evidence="1">Uncharacterized protein</fullName>
    </submittedName>
</protein>
<reference evidence="1 2" key="1">
    <citation type="submission" date="2020-01" db="EMBL/GenBank/DDBJ databases">
        <title>Identification and distribution of gene clusters putatively required for synthesis of sphingolipid metabolism inhibitors in phylogenetically diverse species of the filamentous fungus Fusarium.</title>
        <authorList>
            <person name="Kim H.-S."/>
            <person name="Busman M."/>
            <person name="Brown D.W."/>
            <person name="Divon H."/>
            <person name="Uhlig S."/>
            <person name="Proctor R.H."/>
        </authorList>
    </citation>
    <scope>NUCLEOTIDE SEQUENCE [LARGE SCALE GENOMIC DNA]</scope>
    <source>
        <strain evidence="1 2">NRRL 20459</strain>
    </source>
</reference>
<organism evidence="1 2">
    <name type="scientific">Fusarium albosuccineum</name>
    <dbReference type="NCBI Taxonomy" id="1237068"/>
    <lineage>
        <taxon>Eukaryota</taxon>
        <taxon>Fungi</taxon>
        <taxon>Dikarya</taxon>
        <taxon>Ascomycota</taxon>
        <taxon>Pezizomycotina</taxon>
        <taxon>Sordariomycetes</taxon>
        <taxon>Hypocreomycetidae</taxon>
        <taxon>Hypocreales</taxon>
        <taxon>Nectriaceae</taxon>
        <taxon>Fusarium</taxon>
        <taxon>Fusarium decemcellulare species complex</taxon>
    </lineage>
</organism>
<dbReference type="Proteomes" id="UP000554235">
    <property type="component" value="Unassembled WGS sequence"/>
</dbReference>
<name>A0A8H4PIL8_9HYPO</name>
<evidence type="ECO:0000313" key="1">
    <source>
        <dbReference type="EMBL" id="KAF4462977.1"/>
    </source>
</evidence>
<accession>A0A8H4PIL8</accession>
<dbReference type="AlphaFoldDB" id="A0A8H4PIL8"/>